<dbReference type="EMBL" id="CAJVPZ010025954">
    <property type="protein sequence ID" value="CAG8724198.1"/>
    <property type="molecule type" value="Genomic_DNA"/>
</dbReference>
<accession>A0A9N9I862</accession>
<dbReference type="AlphaFoldDB" id="A0A9N9I862"/>
<protein>
    <submittedName>
        <fullName evidence="2">5055_t:CDS:1</fullName>
    </submittedName>
</protein>
<name>A0A9N9I862_9GLOM</name>
<dbReference type="OrthoDB" id="2385325at2759"/>
<evidence type="ECO:0000313" key="2">
    <source>
        <dbReference type="EMBL" id="CAG8724198.1"/>
    </source>
</evidence>
<organism evidence="2 3">
    <name type="scientific">Racocetra fulgida</name>
    <dbReference type="NCBI Taxonomy" id="60492"/>
    <lineage>
        <taxon>Eukaryota</taxon>
        <taxon>Fungi</taxon>
        <taxon>Fungi incertae sedis</taxon>
        <taxon>Mucoromycota</taxon>
        <taxon>Glomeromycotina</taxon>
        <taxon>Glomeromycetes</taxon>
        <taxon>Diversisporales</taxon>
        <taxon>Gigasporaceae</taxon>
        <taxon>Racocetra</taxon>
    </lineage>
</organism>
<proteinExistence type="predicted"/>
<comment type="caution">
    <text evidence="2">The sequence shown here is derived from an EMBL/GenBank/DDBJ whole genome shotgun (WGS) entry which is preliminary data.</text>
</comment>
<keyword evidence="3" id="KW-1185">Reference proteome</keyword>
<reference evidence="2" key="1">
    <citation type="submission" date="2021-06" db="EMBL/GenBank/DDBJ databases">
        <authorList>
            <person name="Kallberg Y."/>
            <person name="Tangrot J."/>
            <person name="Rosling A."/>
        </authorList>
    </citation>
    <scope>NUCLEOTIDE SEQUENCE</scope>
    <source>
        <strain evidence="2">IN212</strain>
    </source>
</reference>
<evidence type="ECO:0000256" key="1">
    <source>
        <dbReference type="SAM" id="Coils"/>
    </source>
</evidence>
<dbReference type="Proteomes" id="UP000789396">
    <property type="component" value="Unassembled WGS sequence"/>
</dbReference>
<keyword evidence="1" id="KW-0175">Coiled coil</keyword>
<evidence type="ECO:0000313" key="3">
    <source>
        <dbReference type="Proteomes" id="UP000789396"/>
    </source>
</evidence>
<feature type="coiled-coil region" evidence="1">
    <location>
        <begin position="88"/>
        <end position="137"/>
    </location>
</feature>
<gene>
    <name evidence="2" type="ORF">RFULGI_LOCUS11669</name>
</gene>
<sequence length="154" mass="18473">MPNSYPSQEIQEEIKRVIKAYRLSFPCPHCQEEINDNHFSKEQRIFQFISEKVRELVEEQFNLRGQTYRQNWLEEIKTSRIYEDFPAFQELRLNLTNLQSQVTKLQSSEYIENLDRVKKLNEELAKSQKETTELRVLLLGQKKSGQKKGEEFEK</sequence>